<evidence type="ECO:0000256" key="3">
    <source>
        <dbReference type="ARBA" id="ARBA00022692"/>
    </source>
</evidence>
<dbReference type="EMBL" id="AP024355">
    <property type="protein sequence ID" value="BCR06397.1"/>
    <property type="molecule type" value="Genomic_DNA"/>
</dbReference>
<evidence type="ECO:0000256" key="1">
    <source>
        <dbReference type="ARBA" id="ARBA00004167"/>
    </source>
</evidence>
<keyword evidence="8" id="KW-1185">Reference proteome</keyword>
<name>A0ABN6E2I1_9BACT</name>
<dbReference type="PRINTS" id="PR00885">
    <property type="entry name" value="BCTERIALGSPH"/>
</dbReference>
<comment type="subcellular location">
    <subcellularLocation>
        <location evidence="1">Membrane</location>
        <topology evidence="1">Single-pass membrane protein</topology>
    </subcellularLocation>
</comment>
<evidence type="ECO:0000256" key="4">
    <source>
        <dbReference type="ARBA" id="ARBA00022989"/>
    </source>
</evidence>
<evidence type="ECO:0000313" key="8">
    <source>
        <dbReference type="Proteomes" id="UP001319827"/>
    </source>
</evidence>
<dbReference type="NCBIfam" id="TIGR02532">
    <property type="entry name" value="IV_pilin_GFxxxE"/>
    <property type="match status" value="1"/>
</dbReference>
<evidence type="ECO:0008006" key="9">
    <source>
        <dbReference type="Google" id="ProtNLM"/>
    </source>
</evidence>
<accession>A0ABN6E2I1</accession>
<evidence type="ECO:0000256" key="6">
    <source>
        <dbReference type="SAM" id="Phobius"/>
    </source>
</evidence>
<organism evidence="7 8">
    <name type="scientific">Desulfuromonas versatilis</name>
    <dbReference type="NCBI Taxonomy" id="2802975"/>
    <lineage>
        <taxon>Bacteria</taxon>
        <taxon>Pseudomonadati</taxon>
        <taxon>Thermodesulfobacteriota</taxon>
        <taxon>Desulfuromonadia</taxon>
        <taxon>Desulfuromonadales</taxon>
        <taxon>Desulfuromonadaceae</taxon>
        <taxon>Desulfuromonas</taxon>
    </lineage>
</organism>
<sequence>MRVFVGDSRERGVTLVELIISIVIIAVALSGVLMVINQTTSHSVDPMLQHQAVAIAESYLEEVLLHPCGPDTTPVHPGGRATFDNVADYNNLPDAKVRDQNGALIGALDPNYSVTVTVAADNLGPAGNQVSASRVTVTVSGQGTNFTLRGWCVDY</sequence>
<dbReference type="Proteomes" id="UP001319827">
    <property type="component" value="Chromosome"/>
</dbReference>
<keyword evidence="3 6" id="KW-0812">Transmembrane</keyword>
<dbReference type="RefSeq" id="WP_221249777.1">
    <property type="nucleotide sequence ID" value="NZ_AP024355.1"/>
</dbReference>
<reference evidence="7 8" key="2">
    <citation type="journal article" date="2021" name="Int. J. Syst. Evol. Microbiol.">
        <title>Isolation and Polyphasic Characterization of Desulfuromonas versatilis sp. Nov., an Electrogenic Bacteria Capable of Versatile Metabolism Isolated from a Graphene Oxide-Reducing Enrichment Culture.</title>
        <authorList>
            <person name="Xie L."/>
            <person name="Yoshida N."/>
            <person name="Ishii S."/>
            <person name="Meng L."/>
        </authorList>
    </citation>
    <scope>NUCLEOTIDE SEQUENCE [LARGE SCALE GENOMIC DNA]</scope>
    <source>
        <strain evidence="7 8">NIT-T3</strain>
    </source>
</reference>
<proteinExistence type="predicted"/>
<reference evidence="7 8" key="1">
    <citation type="journal article" date="2016" name="C (Basel)">
        <title>Selective Growth of and Electricity Production by Marine Exoelectrogenic Bacteria in Self-Aggregated Hydrogel of Microbially Reduced Graphene Oxide.</title>
        <authorList>
            <person name="Yoshida N."/>
            <person name="Goto Y."/>
            <person name="Miyata Y."/>
        </authorList>
    </citation>
    <scope>NUCLEOTIDE SEQUENCE [LARGE SCALE GENOMIC DNA]</scope>
    <source>
        <strain evidence="7 8">NIT-T3</strain>
    </source>
</reference>
<protein>
    <recommendedName>
        <fullName evidence="9">Type II secretion system protein</fullName>
    </recommendedName>
</protein>
<dbReference type="InterPro" id="IPR002416">
    <property type="entry name" value="T2SS_protein-GspH"/>
</dbReference>
<evidence type="ECO:0000256" key="2">
    <source>
        <dbReference type="ARBA" id="ARBA00022481"/>
    </source>
</evidence>
<gene>
    <name evidence="7" type="ORF">DESUT3_34660</name>
</gene>
<evidence type="ECO:0000313" key="7">
    <source>
        <dbReference type="EMBL" id="BCR06397.1"/>
    </source>
</evidence>
<dbReference type="PROSITE" id="PS00409">
    <property type="entry name" value="PROKAR_NTER_METHYL"/>
    <property type="match status" value="1"/>
</dbReference>
<dbReference type="Pfam" id="PF07963">
    <property type="entry name" value="N_methyl"/>
    <property type="match status" value="1"/>
</dbReference>
<keyword evidence="4 6" id="KW-1133">Transmembrane helix</keyword>
<evidence type="ECO:0000256" key="5">
    <source>
        <dbReference type="ARBA" id="ARBA00023136"/>
    </source>
</evidence>
<keyword evidence="2" id="KW-0488">Methylation</keyword>
<feature type="transmembrane region" description="Helical" evidence="6">
    <location>
        <begin position="12"/>
        <end position="36"/>
    </location>
</feature>
<dbReference type="InterPro" id="IPR012902">
    <property type="entry name" value="N_methyl_site"/>
</dbReference>
<keyword evidence="5 6" id="KW-0472">Membrane</keyword>